<gene>
    <name evidence="5" type="ORF">PSEUBRA_SCAF15g05764</name>
</gene>
<feature type="compositionally biased region" description="Basic and acidic residues" evidence="3">
    <location>
        <begin position="128"/>
        <end position="138"/>
    </location>
</feature>
<keyword evidence="2" id="KW-0539">Nucleus</keyword>
<dbReference type="InterPro" id="IPR019331">
    <property type="entry name" value="FAM192A/Fyv6_N"/>
</dbReference>
<evidence type="ECO:0000313" key="6">
    <source>
        <dbReference type="Proteomes" id="UP000019377"/>
    </source>
</evidence>
<evidence type="ECO:0000259" key="4">
    <source>
        <dbReference type="Pfam" id="PF10187"/>
    </source>
</evidence>
<keyword evidence="6" id="KW-1185">Reference proteome</keyword>
<evidence type="ECO:0000256" key="1">
    <source>
        <dbReference type="ARBA" id="ARBA00004123"/>
    </source>
</evidence>
<feature type="compositionally biased region" description="Basic and acidic residues" evidence="3">
    <location>
        <begin position="105"/>
        <end position="119"/>
    </location>
</feature>
<name>V5EYA8_KALBG</name>
<feature type="domain" description="FAM192A/Fyv6 N-terminal" evidence="4">
    <location>
        <begin position="16"/>
        <end position="92"/>
    </location>
</feature>
<organism evidence="5 6">
    <name type="scientific">Kalmanozyma brasiliensis (strain GHG001)</name>
    <name type="common">Yeast</name>
    <name type="synonym">Pseudozyma brasiliensis</name>
    <dbReference type="NCBI Taxonomy" id="1365824"/>
    <lineage>
        <taxon>Eukaryota</taxon>
        <taxon>Fungi</taxon>
        <taxon>Dikarya</taxon>
        <taxon>Basidiomycota</taxon>
        <taxon>Ustilaginomycotina</taxon>
        <taxon>Ustilaginomycetes</taxon>
        <taxon>Ustilaginales</taxon>
        <taxon>Ustilaginaceae</taxon>
        <taxon>Kalmanozyma</taxon>
    </lineage>
</organism>
<sequence>MSKSVSSRFVSASDPNSTVTSTEEYDPRSLYDKLASQKQAKDEALDEKYKLANQFRGIDEGESEFLVQVAGERREEERERLRREREEMEGFRAARAADGGKGVKRAVEETKGLVGEKPDTATTTGLAKKAEEKSESKEGAIVTGAVKKKRKAGASALGIVRKKPATQVDESSKAAAATPRSSAPSTEAKKT</sequence>
<dbReference type="PANTHER" id="PTHR13495">
    <property type="entry name" value="NEFA-INTERACTING NUCLEAR PROTEIN NIP30"/>
    <property type="match status" value="1"/>
</dbReference>
<dbReference type="EMBL" id="KI545857">
    <property type="protein sequence ID" value="EST08688.1"/>
    <property type="molecule type" value="Genomic_DNA"/>
</dbReference>
<dbReference type="OrthoDB" id="75720at2759"/>
<dbReference type="AlphaFoldDB" id="V5EYA8"/>
<dbReference type="HOGENOM" id="CLU_083959_0_0_1"/>
<dbReference type="Pfam" id="PF10187">
    <property type="entry name" value="FAM192A_Fyv6_N"/>
    <property type="match status" value="1"/>
</dbReference>
<comment type="subcellular location">
    <subcellularLocation>
        <location evidence="1">Nucleus</location>
    </subcellularLocation>
</comment>
<dbReference type="InterPro" id="IPR039845">
    <property type="entry name" value="FAM192A"/>
</dbReference>
<dbReference type="GeneID" id="27417639"/>
<evidence type="ECO:0000313" key="5">
    <source>
        <dbReference type="EMBL" id="EST08688.1"/>
    </source>
</evidence>
<evidence type="ECO:0000256" key="2">
    <source>
        <dbReference type="ARBA" id="ARBA00023242"/>
    </source>
</evidence>
<dbReference type="Proteomes" id="UP000019377">
    <property type="component" value="Unassembled WGS sequence"/>
</dbReference>
<proteinExistence type="predicted"/>
<accession>V5EYA8</accession>
<feature type="compositionally biased region" description="Basic and acidic residues" evidence="3">
    <location>
        <begin position="71"/>
        <end position="92"/>
    </location>
</feature>
<dbReference type="STRING" id="1365824.V5EYA8"/>
<feature type="region of interest" description="Disordered" evidence="3">
    <location>
        <begin position="69"/>
        <end position="191"/>
    </location>
</feature>
<reference evidence="6" key="1">
    <citation type="journal article" date="2013" name="Genome Announc.">
        <title>Draft genome sequence of Pseudozyma brasiliensis sp. nov. strain GHG001, a high producer of endo-1,4-xylanase isolated from an insect pest of sugarcane.</title>
        <authorList>
            <person name="Oliveira J.V.D.C."/>
            <person name="dos Santos R.A.C."/>
            <person name="Borges T.A."/>
            <person name="Riano-Pachon D.M."/>
            <person name="Goldman G.H."/>
        </authorList>
    </citation>
    <scope>NUCLEOTIDE SEQUENCE [LARGE SCALE GENOMIC DNA]</scope>
    <source>
        <strain evidence="6">GHG001</strain>
    </source>
</reference>
<dbReference type="GO" id="GO:0005634">
    <property type="term" value="C:nucleus"/>
    <property type="evidence" value="ECO:0007669"/>
    <property type="project" value="UniProtKB-SubCell"/>
</dbReference>
<evidence type="ECO:0000256" key="3">
    <source>
        <dbReference type="SAM" id="MobiDB-lite"/>
    </source>
</evidence>
<dbReference type="eggNOG" id="KOG4036">
    <property type="taxonomic scope" value="Eukaryota"/>
</dbReference>
<feature type="compositionally biased region" description="Low complexity" evidence="3">
    <location>
        <begin position="173"/>
        <end position="191"/>
    </location>
</feature>
<dbReference type="RefSeq" id="XP_016293677.1">
    <property type="nucleotide sequence ID" value="XM_016435029.1"/>
</dbReference>
<feature type="region of interest" description="Disordered" evidence="3">
    <location>
        <begin position="1"/>
        <end position="30"/>
    </location>
</feature>
<feature type="compositionally biased region" description="Low complexity" evidence="3">
    <location>
        <begin position="1"/>
        <end position="13"/>
    </location>
</feature>
<dbReference type="OMA" id="DAKYDEM"/>
<protein>
    <recommendedName>
        <fullName evidence="4">FAM192A/Fyv6 N-terminal domain-containing protein</fullName>
    </recommendedName>
</protein>
<dbReference type="PANTHER" id="PTHR13495:SF0">
    <property type="entry name" value="PSME3-INTERACTING PROTEIN"/>
    <property type="match status" value="1"/>
</dbReference>